<evidence type="ECO:0000256" key="1">
    <source>
        <dbReference type="SAM" id="MobiDB-lite"/>
    </source>
</evidence>
<accession>A0A654ZUZ1</accession>
<dbReference type="EMBL" id="CNFT01000170">
    <property type="protein sequence ID" value="CKR26801.1"/>
    <property type="molecule type" value="Genomic_DNA"/>
</dbReference>
<evidence type="ECO:0000313" key="3">
    <source>
        <dbReference type="EMBL" id="CKR26801.1"/>
    </source>
</evidence>
<name>A0A654ZUZ1_MYCTX</name>
<evidence type="ECO:0000313" key="7">
    <source>
        <dbReference type="Proteomes" id="UP000046947"/>
    </source>
</evidence>
<dbReference type="Proteomes" id="UP000049023">
    <property type="component" value="Unassembled WGS sequence"/>
</dbReference>
<sequence>MGGQNRPVSGPDPQPKPKTSNSNVKTMTFWYTIGCVHQSPMRLSPPSPGFSEMIAAPAATYTAILVR</sequence>
<dbReference type="EMBL" id="CSBK01002660">
    <property type="protein sequence ID" value="CPA07195.1"/>
    <property type="molecule type" value="Genomic_DNA"/>
</dbReference>
<evidence type="ECO:0000313" key="6">
    <source>
        <dbReference type="Proteomes" id="UP000039021"/>
    </source>
</evidence>
<proteinExistence type="predicted"/>
<feature type="region of interest" description="Disordered" evidence="1">
    <location>
        <begin position="1"/>
        <end position="23"/>
    </location>
</feature>
<dbReference type="Proteomes" id="UP000046947">
    <property type="component" value="Unassembled WGS sequence"/>
</dbReference>
<reference evidence="6 7" key="1">
    <citation type="submission" date="2015-03" db="EMBL/GenBank/DDBJ databases">
        <authorList>
            <consortium name="Pathogen Informatics"/>
        </authorList>
    </citation>
    <scope>NUCLEOTIDE SEQUENCE [LARGE SCALE GENOMIC DNA]</scope>
    <source>
        <strain evidence="3 9">Bir 185</strain>
        <strain evidence="4 8">Bir 187</strain>
        <strain evidence="2 7">H09601792</strain>
        <strain evidence="6">N09902308</strain>
    </source>
</reference>
<evidence type="ECO:0000313" key="4">
    <source>
        <dbReference type="EMBL" id="CKT07363.1"/>
    </source>
</evidence>
<reference evidence="5" key="2">
    <citation type="submission" date="2015-03" db="EMBL/GenBank/DDBJ databases">
        <authorList>
            <consortium name="Pathogen Informatics"/>
            <person name="Murphy D."/>
        </authorList>
    </citation>
    <scope>NUCLEOTIDE SEQUENCE</scope>
    <source>
        <strain evidence="5">N09902308</strain>
    </source>
</reference>
<protein>
    <submittedName>
        <fullName evidence="3">Uncharacterized protein</fullName>
    </submittedName>
</protein>
<dbReference type="EMBL" id="CNFU01001135">
    <property type="protein sequence ID" value="CKT07363.1"/>
    <property type="molecule type" value="Genomic_DNA"/>
</dbReference>
<dbReference type="EMBL" id="CFOH01000322">
    <property type="protein sequence ID" value="CFE52481.1"/>
    <property type="molecule type" value="Genomic_DNA"/>
</dbReference>
<evidence type="ECO:0000313" key="5">
    <source>
        <dbReference type="EMBL" id="CPA07195.1"/>
    </source>
</evidence>
<dbReference type="Proteomes" id="UP000039021">
    <property type="component" value="Unassembled WGS sequence"/>
</dbReference>
<dbReference type="AlphaFoldDB" id="A0A654ZUZ1"/>
<evidence type="ECO:0000313" key="8">
    <source>
        <dbReference type="Proteomes" id="UP000049023"/>
    </source>
</evidence>
<evidence type="ECO:0000313" key="9">
    <source>
        <dbReference type="Proteomes" id="UP000050164"/>
    </source>
</evidence>
<organism evidence="3 9">
    <name type="scientific">Mycobacterium tuberculosis</name>
    <dbReference type="NCBI Taxonomy" id="1773"/>
    <lineage>
        <taxon>Bacteria</taxon>
        <taxon>Bacillati</taxon>
        <taxon>Actinomycetota</taxon>
        <taxon>Actinomycetes</taxon>
        <taxon>Mycobacteriales</taxon>
        <taxon>Mycobacteriaceae</taxon>
        <taxon>Mycobacterium</taxon>
        <taxon>Mycobacterium tuberculosis complex</taxon>
    </lineage>
</organism>
<evidence type="ECO:0000313" key="2">
    <source>
        <dbReference type="EMBL" id="CFE52481.1"/>
    </source>
</evidence>
<dbReference type="Proteomes" id="UP000050164">
    <property type="component" value="Unassembled WGS sequence"/>
</dbReference>
<gene>
    <name evidence="2" type="ORF">ERS007688_02101</name>
    <name evidence="5" type="ORF">ERS007739_04347</name>
    <name evidence="3" type="ORF">ERS027659_01038</name>
    <name evidence="4" type="ORF">ERS027661_03900</name>
</gene>